<dbReference type="RefSeq" id="WP_210512961.1">
    <property type="nucleotide sequence ID" value="NZ_JAFIDN010000011.1"/>
</dbReference>
<dbReference type="EMBL" id="JAFIDN010000011">
    <property type="protein sequence ID" value="MBP3193504.1"/>
    <property type="molecule type" value="Genomic_DNA"/>
</dbReference>
<comment type="subcellular location">
    <subcellularLocation>
        <location evidence="1">Membrane</location>
        <topology evidence="1">Multi-pass membrane protein</topology>
    </subcellularLocation>
</comment>
<keyword evidence="2 5" id="KW-0812">Transmembrane</keyword>
<reference evidence="7" key="1">
    <citation type="submission" date="2021-02" db="EMBL/GenBank/DDBJ databases">
        <title>Natronogracilivirga saccharolytica gen. nov. sp. nov. a new anaerobic, haloalkiliphilic carbohydrate-fermenting bacterium from soda lake and proposing of Cyclonatronumiaceae fam. nov. in the phylum Balneolaeota.</title>
        <authorList>
            <person name="Zhilina T.N."/>
            <person name="Sorokin D.Y."/>
            <person name="Zavarzina D.G."/>
            <person name="Toshchakov S.V."/>
            <person name="Kublanov I.V."/>
        </authorList>
    </citation>
    <scope>NUCLEOTIDE SEQUENCE</scope>
    <source>
        <strain evidence="7">Z-1702</strain>
    </source>
</reference>
<keyword evidence="8" id="KW-1185">Reference proteome</keyword>
<keyword evidence="4 5" id="KW-0472">Membrane</keyword>
<name>A0A8J7RPF8_9BACT</name>
<evidence type="ECO:0000313" key="8">
    <source>
        <dbReference type="Proteomes" id="UP000673975"/>
    </source>
</evidence>
<sequence>MDTAQIDSTTLRDRRMGFAILRIILGINMLGRSMVRIPELNEFASGMAGNFADTILPAPFVHVYAFVIVFAEAVIGVLLIAGWKTRWALLTMGILLATLTFGMLLQQNFGTVANILIYTIAVAFLLFNTRYDYFGVDRGFRVR</sequence>
<dbReference type="AlphaFoldDB" id="A0A8J7RPF8"/>
<evidence type="ECO:0000256" key="1">
    <source>
        <dbReference type="ARBA" id="ARBA00004141"/>
    </source>
</evidence>
<feature type="transmembrane region" description="Helical" evidence="5">
    <location>
        <begin position="55"/>
        <end position="80"/>
    </location>
</feature>
<evidence type="ECO:0000259" key="6">
    <source>
        <dbReference type="Pfam" id="PF07291"/>
    </source>
</evidence>
<dbReference type="InterPro" id="IPR009908">
    <property type="entry name" value="Methylamine_util_MauE"/>
</dbReference>
<accession>A0A8J7RPF8</accession>
<evidence type="ECO:0000256" key="2">
    <source>
        <dbReference type="ARBA" id="ARBA00022692"/>
    </source>
</evidence>
<feature type="transmembrane region" description="Helical" evidence="5">
    <location>
        <begin position="87"/>
        <end position="105"/>
    </location>
</feature>
<feature type="domain" description="Methylamine utilisation protein MauE" evidence="6">
    <location>
        <begin position="19"/>
        <end position="110"/>
    </location>
</feature>
<gene>
    <name evidence="7" type="ORF">NATSA_12585</name>
</gene>
<dbReference type="GO" id="GO:0030416">
    <property type="term" value="P:methylamine metabolic process"/>
    <property type="evidence" value="ECO:0007669"/>
    <property type="project" value="InterPro"/>
</dbReference>
<feature type="transmembrane region" description="Helical" evidence="5">
    <location>
        <begin position="16"/>
        <end position="35"/>
    </location>
</feature>
<keyword evidence="3 5" id="KW-1133">Transmembrane helix</keyword>
<dbReference type="Pfam" id="PF07291">
    <property type="entry name" value="MauE"/>
    <property type="match status" value="1"/>
</dbReference>
<feature type="transmembrane region" description="Helical" evidence="5">
    <location>
        <begin position="111"/>
        <end position="131"/>
    </location>
</feature>
<evidence type="ECO:0000256" key="4">
    <source>
        <dbReference type="ARBA" id="ARBA00023136"/>
    </source>
</evidence>
<dbReference type="Proteomes" id="UP000673975">
    <property type="component" value="Unassembled WGS sequence"/>
</dbReference>
<proteinExistence type="predicted"/>
<organism evidence="7 8">
    <name type="scientific">Natronogracilivirga saccharolytica</name>
    <dbReference type="NCBI Taxonomy" id="2812953"/>
    <lineage>
        <taxon>Bacteria</taxon>
        <taxon>Pseudomonadati</taxon>
        <taxon>Balneolota</taxon>
        <taxon>Balneolia</taxon>
        <taxon>Balneolales</taxon>
        <taxon>Cyclonatronaceae</taxon>
        <taxon>Natronogracilivirga</taxon>
    </lineage>
</organism>
<comment type="caution">
    <text evidence="7">The sequence shown here is derived from an EMBL/GenBank/DDBJ whole genome shotgun (WGS) entry which is preliminary data.</text>
</comment>
<evidence type="ECO:0000313" key="7">
    <source>
        <dbReference type="EMBL" id="MBP3193504.1"/>
    </source>
</evidence>
<evidence type="ECO:0000256" key="5">
    <source>
        <dbReference type="SAM" id="Phobius"/>
    </source>
</evidence>
<evidence type="ECO:0000256" key="3">
    <source>
        <dbReference type="ARBA" id="ARBA00022989"/>
    </source>
</evidence>
<dbReference type="GO" id="GO:0016020">
    <property type="term" value="C:membrane"/>
    <property type="evidence" value="ECO:0007669"/>
    <property type="project" value="UniProtKB-SubCell"/>
</dbReference>
<protein>
    <recommendedName>
        <fullName evidence="6">Methylamine utilisation protein MauE domain-containing protein</fullName>
    </recommendedName>
</protein>